<dbReference type="AlphaFoldDB" id="A0A2Z6RZ25"/>
<protein>
    <submittedName>
        <fullName evidence="1">Uncharacterized protein</fullName>
    </submittedName>
</protein>
<organism evidence="1 2">
    <name type="scientific">Rhizophagus clarus</name>
    <dbReference type="NCBI Taxonomy" id="94130"/>
    <lineage>
        <taxon>Eukaryota</taxon>
        <taxon>Fungi</taxon>
        <taxon>Fungi incertae sedis</taxon>
        <taxon>Mucoromycota</taxon>
        <taxon>Glomeromycotina</taxon>
        <taxon>Glomeromycetes</taxon>
        <taxon>Glomerales</taxon>
        <taxon>Glomeraceae</taxon>
        <taxon>Rhizophagus</taxon>
    </lineage>
</organism>
<reference evidence="1 2" key="1">
    <citation type="submission" date="2017-11" db="EMBL/GenBank/DDBJ databases">
        <title>The genome of Rhizophagus clarus HR1 reveals common genetic basis of auxotrophy among arbuscular mycorrhizal fungi.</title>
        <authorList>
            <person name="Kobayashi Y."/>
        </authorList>
    </citation>
    <scope>NUCLEOTIDE SEQUENCE [LARGE SCALE GENOMIC DNA]</scope>
    <source>
        <strain evidence="1 2">HR1</strain>
    </source>
</reference>
<name>A0A2Z6RZ25_9GLOM</name>
<evidence type="ECO:0000313" key="1">
    <source>
        <dbReference type="EMBL" id="GBC08144.1"/>
    </source>
</evidence>
<proteinExistence type="predicted"/>
<evidence type="ECO:0000313" key="2">
    <source>
        <dbReference type="Proteomes" id="UP000247702"/>
    </source>
</evidence>
<sequence length="112" mass="12942">MFSHVAERNLRNLSPVIKRYSTSITNKNPAPVQITTEQILREAKERQESAKKAPRQKISESHVYRLDKIENKLDTLSDDVNHIKGHLGIELGKLKKNGLIRQLIFNNFIRIV</sequence>
<dbReference type="EMBL" id="BEXD01004196">
    <property type="protein sequence ID" value="GBC08144.1"/>
    <property type="molecule type" value="Genomic_DNA"/>
</dbReference>
<dbReference type="Proteomes" id="UP000247702">
    <property type="component" value="Unassembled WGS sequence"/>
</dbReference>
<comment type="caution">
    <text evidence="1">The sequence shown here is derived from an EMBL/GenBank/DDBJ whole genome shotgun (WGS) entry which is preliminary data.</text>
</comment>
<accession>A0A2Z6RZ25</accession>
<gene>
    <name evidence="1" type="ORF">RclHR1_07930001</name>
</gene>
<dbReference type="STRING" id="94130.A0A2Z6RZ25"/>
<keyword evidence="2" id="KW-1185">Reference proteome</keyword>